<protein>
    <submittedName>
        <fullName evidence="2">Uncharacterized protein</fullName>
    </submittedName>
</protein>
<name>A0ABT8AXF8_9HYPH</name>
<evidence type="ECO:0000313" key="2">
    <source>
        <dbReference type="EMBL" id="MDN3574674.1"/>
    </source>
</evidence>
<dbReference type="EMBL" id="JAUFPT010000111">
    <property type="protein sequence ID" value="MDN3574674.1"/>
    <property type="molecule type" value="Genomic_DNA"/>
</dbReference>
<organism evidence="2 3">
    <name type="scientific">Methylobacterium longum</name>
    <dbReference type="NCBI Taxonomy" id="767694"/>
    <lineage>
        <taxon>Bacteria</taxon>
        <taxon>Pseudomonadati</taxon>
        <taxon>Pseudomonadota</taxon>
        <taxon>Alphaproteobacteria</taxon>
        <taxon>Hyphomicrobiales</taxon>
        <taxon>Methylobacteriaceae</taxon>
        <taxon>Methylobacterium</taxon>
    </lineage>
</organism>
<dbReference type="Proteomes" id="UP001244297">
    <property type="component" value="Unassembled WGS sequence"/>
</dbReference>
<keyword evidence="3" id="KW-1185">Reference proteome</keyword>
<evidence type="ECO:0000313" key="3">
    <source>
        <dbReference type="Proteomes" id="UP001244297"/>
    </source>
</evidence>
<reference evidence="3" key="1">
    <citation type="journal article" date="2019" name="Int. J. Syst. Evol. Microbiol.">
        <title>The Global Catalogue of Microorganisms (GCM) 10K type strain sequencing project: providing services to taxonomists for standard genome sequencing and annotation.</title>
        <authorList>
            <consortium name="The Broad Institute Genomics Platform"/>
            <consortium name="The Broad Institute Genome Sequencing Center for Infectious Disease"/>
            <person name="Wu L."/>
            <person name="Ma J."/>
        </authorList>
    </citation>
    <scope>NUCLEOTIDE SEQUENCE [LARGE SCALE GENOMIC DNA]</scope>
    <source>
        <strain evidence="3">CECT 7806</strain>
    </source>
</reference>
<evidence type="ECO:0000256" key="1">
    <source>
        <dbReference type="SAM" id="Phobius"/>
    </source>
</evidence>
<accession>A0ABT8AXF8</accession>
<keyword evidence="1" id="KW-0472">Membrane</keyword>
<keyword evidence="1" id="KW-0812">Transmembrane</keyword>
<keyword evidence="1" id="KW-1133">Transmembrane helix</keyword>
<sequence>MSLNDYIGPAITAAIFTVGGYAILNANLKYADDIGQMLWTLMCISAALAMVAVLAQIPPRGAHDARVVVQKATDHPHVAITRGGPD</sequence>
<proteinExistence type="predicted"/>
<feature type="transmembrane region" description="Helical" evidence="1">
    <location>
        <begin position="6"/>
        <end position="26"/>
    </location>
</feature>
<gene>
    <name evidence="2" type="ORF">QWZ18_29265</name>
</gene>
<feature type="transmembrane region" description="Helical" evidence="1">
    <location>
        <begin position="38"/>
        <end position="57"/>
    </location>
</feature>
<comment type="caution">
    <text evidence="2">The sequence shown here is derived from an EMBL/GenBank/DDBJ whole genome shotgun (WGS) entry which is preliminary data.</text>
</comment>
<dbReference type="RefSeq" id="WP_238291378.1">
    <property type="nucleotide sequence ID" value="NZ_BPQS01000037.1"/>
</dbReference>